<evidence type="ECO:0000313" key="2">
    <source>
        <dbReference type="Proteomes" id="UP000248021"/>
    </source>
</evidence>
<dbReference type="Pfam" id="PF08905">
    <property type="entry name" value="DUF1850"/>
    <property type="match status" value="1"/>
</dbReference>
<dbReference type="RefSeq" id="WP_110377128.1">
    <property type="nucleotide sequence ID" value="NZ_CAKNFM010000006.1"/>
</dbReference>
<dbReference type="EMBL" id="QJJK01000011">
    <property type="protein sequence ID" value="PXW54672.1"/>
    <property type="molecule type" value="Genomic_DNA"/>
</dbReference>
<keyword evidence="2" id="KW-1185">Reference proteome</keyword>
<protein>
    <submittedName>
        <fullName evidence="1">Uncharacterized protein DUF1850</fullName>
    </submittedName>
</protein>
<accession>A0A2V3TYS2</accession>
<dbReference type="OrthoDB" id="5298197at2"/>
<evidence type="ECO:0000313" key="1">
    <source>
        <dbReference type="EMBL" id="PXW54672.1"/>
    </source>
</evidence>
<sequence length="121" mass="13079">MGLCLAAAGALVHLGVSQLTLSWTHSVQKVAWEEDWRAVPQGLLLEQARVMGTGAGMEPPPEAHREGNFWVWKPDLAPLPTVILRRSGATDDWRLCIAGTCRPLSDFVPAAADPVELKPCA</sequence>
<proteinExistence type="predicted"/>
<gene>
    <name evidence="1" type="ORF">C7450_111204</name>
</gene>
<dbReference type="Proteomes" id="UP000248021">
    <property type="component" value="Unassembled WGS sequence"/>
</dbReference>
<comment type="caution">
    <text evidence="1">The sequence shown here is derived from an EMBL/GenBank/DDBJ whole genome shotgun (WGS) entry which is preliminary data.</text>
</comment>
<dbReference type="InterPro" id="IPR015001">
    <property type="entry name" value="DUF1850"/>
</dbReference>
<organism evidence="1 2">
    <name type="scientific">Chelatococcus asaccharovorans</name>
    <dbReference type="NCBI Taxonomy" id="28210"/>
    <lineage>
        <taxon>Bacteria</taxon>
        <taxon>Pseudomonadati</taxon>
        <taxon>Pseudomonadota</taxon>
        <taxon>Alphaproteobacteria</taxon>
        <taxon>Hyphomicrobiales</taxon>
        <taxon>Chelatococcaceae</taxon>
        <taxon>Chelatococcus</taxon>
    </lineage>
</organism>
<reference evidence="1 2" key="1">
    <citation type="submission" date="2018-05" db="EMBL/GenBank/DDBJ databases">
        <title>Genomic Encyclopedia of Type Strains, Phase IV (KMG-IV): sequencing the most valuable type-strain genomes for metagenomic binning, comparative biology and taxonomic classification.</title>
        <authorList>
            <person name="Goeker M."/>
        </authorList>
    </citation>
    <scope>NUCLEOTIDE SEQUENCE [LARGE SCALE GENOMIC DNA]</scope>
    <source>
        <strain evidence="1 2">DSM 6462</strain>
    </source>
</reference>
<name>A0A2V3TYS2_9HYPH</name>
<dbReference type="AlphaFoldDB" id="A0A2V3TYS2"/>